<proteinExistence type="predicted"/>
<comment type="caution">
    <text evidence="1">The sequence shown here is derived from an EMBL/GenBank/DDBJ whole genome shotgun (WGS) entry which is preliminary data.</text>
</comment>
<dbReference type="InterPro" id="IPR039556">
    <property type="entry name" value="ICL/PEPM"/>
</dbReference>
<keyword evidence="1" id="KW-0456">Lyase</keyword>
<reference evidence="1 2" key="1">
    <citation type="submission" date="2019-06" db="EMBL/GenBank/DDBJ databases">
        <title>Flavobacteriaceae Paucihalobacterium erythroidium CWB-1, complete genome.</title>
        <authorList>
            <person name="Wu S."/>
        </authorList>
    </citation>
    <scope>NUCLEOTIDE SEQUENCE [LARGE SCALE GENOMIC DNA]</scope>
    <source>
        <strain evidence="1 2">CWB-1</strain>
    </source>
</reference>
<dbReference type="EMBL" id="VHIQ01000001">
    <property type="protein sequence ID" value="TPV35953.1"/>
    <property type="molecule type" value="Genomic_DNA"/>
</dbReference>
<gene>
    <name evidence="1" type="ORF">FJ651_03265</name>
</gene>
<dbReference type="Gene3D" id="3.20.20.60">
    <property type="entry name" value="Phosphoenolpyruvate-binding domains"/>
    <property type="match status" value="1"/>
</dbReference>
<sequence>MSLVSNFKTLHQNDTPLVLANVWDAHTAKLAQEAGFKALGTSSHAIANSLGFKDGEEISFEELFFVLKHILAVAKVPVSVDFEAGYAKDPNQVAKYVKQLTDIGVVGINLEDGIVKDGKRVLGDAKVMAAKIKAIKETTAIFINARIDTYTTKHPDSLNESISRALIYKSAGADGIFLPLIENETDIKSFIAKIDLPLNVFTTPKLPDYQTLGKLGVKRISHGAKQYELLMKKSEEIFKNFMQTKDYKLVLGS</sequence>
<dbReference type="SUPFAM" id="SSF51621">
    <property type="entry name" value="Phosphoenolpyruvate/pyruvate domain"/>
    <property type="match status" value="1"/>
</dbReference>
<dbReference type="AlphaFoldDB" id="A0A506PQ11"/>
<dbReference type="Pfam" id="PF13714">
    <property type="entry name" value="PEP_mutase"/>
    <property type="match status" value="1"/>
</dbReference>
<keyword evidence="2" id="KW-1185">Reference proteome</keyword>
<dbReference type="RefSeq" id="WP_140988963.1">
    <property type="nucleotide sequence ID" value="NZ_VHIQ01000001.1"/>
</dbReference>
<accession>A0A506PQ11</accession>
<organism evidence="1 2">
    <name type="scientific">Paucihalobacter ruber</name>
    <dbReference type="NCBI Taxonomy" id="2567861"/>
    <lineage>
        <taxon>Bacteria</taxon>
        <taxon>Pseudomonadati</taxon>
        <taxon>Bacteroidota</taxon>
        <taxon>Flavobacteriia</taxon>
        <taxon>Flavobacteriales</taxon>
        <taxon>Flavobacteriaceae</taxon>
        <taxon>Paucihalobacter</taxon>
    </lineage>
</organism>
<keyword evidence="1" id="KW-0670">Pyruvate</keyword>
<dbReference type="PANTHER" id="PTHR42905">
    <property type="entry name" value="PHOSPHOENOLPYRUVATE CARBOXYLASE"/>
    <property type="match status" value="1"/>
</dbReference>
<dbReference type="OrthoDB" id="9780430at2"/>
<dbReference type="CDD" id="cd00377">
    <property type="entry name" value="ICL_PEPM"/>
    <property type="match status" value="1"/>
</dbReference>
<dbReference type="InterPro" id="IPR040442">
    <property type="entry name" value="Pyrv_kinase-like_dom_sf"/>
</dbReference>
<evidence type="ECO:0000313" key="2">
    <source>
        <dbReference type="Proteomes" id="UP000317332"/>
    </source>
</evidence>
<evidence type="ECO:0000313" key="1">
    <source>
        <dbReference type="EMBL" id="TPV35953.1"/>
    </source>
</evidence>
<name>A0A506PQ11_9FLAO</name>
<dbReference type="PANTHER" id="PTHR42905:SF16">
    <property type="entry name" value="CARBOXYPHOSPHONOENOLPYRUVATE PHOSPHONOMUTASE-LIKE PROTEIN (AFU_ORTHOLOGUE AFUA_5G07230)"/>
    <property type="match status" value="1"/>
</dbReference>
<dbReference type="Proteomes" id="UP000317332">
    <property type="component" value="Unassembled WGS sequence"/>
</dbReference>
<dbReference type="GO" id="GO:0016829">
    <property type="term" value="F:lyase activity"/>
    <property type="evidence" value="ECO:0007669"/>
    <property type="project" value="UniProtKB-KW"/>
</dbReference>
<protein>
    <submittedName>
        <fullName evidence="1">Isocitrate lyase/phosphoenolpyruvate mutase family protein</fullName>
    </submittedName>
</protein>
<dbReference type="InterPro" id="IPR015813">
    <property type="entry name" value="Pyrv/PenolPyrv_kinase-like_dom"/>
</dbReference>